<sequence>MESLPIYSIAAFTFEPLAASFCPPYPMHQRPTHPRLHVRDVRDALIILEAVRLGILKQVTRRLNDAERSMYVRSGSVFVWEESEDDAGIKRWTDGCMWSQSRMREPFLFYEEKVQDDRTGNATSKNRSQSIGESSSSSLSPLTPALSPTRGGPSSHSHQSSPSHHGSVPQAYSNAVHSPFGDGATGGPGLVKQAYSAYVTAPGTSIRKKFHLTAYFTYADLPNLPTLESEPMLWNIVIPQGVYRSGKSRTSGRNLANAAEPARPRKVVTHGTGDSSPSPTSSPSSIGHSPLAHWPGARRGSGSYFDPSTSDSAYASVTHTSSYASTSLAAGASSSSRMTSPHLEAFASIPRLPPVSSLALEPSGNCRGRNSEDNRVISMLNSRGIP</sequence>
<name>G4TC12_SERID</name>
<feature type="region of interest" description="Disordered" evidence="1">
    <location>
        <begin position="245"/>
        <end position="293"/>
    </location>
</feature>
<dbReference type="GO" id="GO:0003677">
    <property type="term" value="F:DNA binding"/>
    <property type="evidence" value="ECO:0007669"/>
    <property type="project" value="TreeGrafter"/>
</dbReference>
<accession>G4TC12</accession>
<evidence type="ECO:0000313" key="3">
    <source>
        <dbReference type="Proteomes" id="UP000007148"/>
    </source>
</evidence>
<feature type="compositionally biased region" description="Low complexity" evidence="1">
    <location>
        <begin position="269"/>
        <end position="290"/>
    </location>
</feature>
<dbReference type="AlphaFoldDB" id="G4TC12"/>
<organism evidence="2 3">
    <name type="scientific">Serendipita indica (strain DSM 11827)</name>
    <name type="common">Root endophyte fungus</name>
    <name type="synonym">Piriformospora indica</name>
    <dbReference type="NCBI Taxonomy" id="1109443"/>
    <lineage>
        <taxon>Eukaryota</taxon>
        <taxon>Fungi</taxon>
        <taxon>Dikarya</taxon>
        <taxon>Basidiomycota</taxon>
        <taxon>Agaricomycotina</taxon>
        <taxon>Agaricomycetes</taxon>
        <taxon>Sebacinales</taxon>
        <taxon>Serendipitaceae</taxon>
        <taxon>Serendipita</taxon>
    </lineage>
</organism>
<dbReference type="OrthoDB" id="5572844at2759"/>
<reference evidence="2 3" key="1">
    <citation type="journal article" date="2011" name="PLoS Pathog.">
        <title>Endophytic Life Strategies Decoded by Genome and Transcriptome Analyses of the Mutualistic Root Symbiont Piriformospora indica.</title>
        <authorList>
            <person name="Zuccaro A."/>
            <person name="Lahrmann U."/>
            <person name="Guldener U."/>
            <person name="Langen G."/>
            <person name="Pfiffi S."/>
            <person name="Biedenkopf D."/>
            <person name="Wong P."/>
            <person name="Samans B."/>
            <person name="Grimm C."/>
            <person name="Basiewicz M."/>
            <person name="Murat C."/>
            <person name="Martin F."/>
            <person name="Kogel K.H."/>
        </authorList>
    </citation>
    <scope>NUCLEOTIDE SEQUENCE [LARGE SCALE GENOMIC DNA]</scope>
    <source>
        <strain evidence="2 3">DSM 11827</strain>
    </source>
</reference>
<dbReference type="Pfam" id="PF09729">
    <property type="entry name" value="Gti1_Pac2"/>
    <property type="match status" value="1"/>
</dbReference>
<protein>
    <recommendedName>
        <fullName evidence="4">cAMP-independent regulatory protein pac2</fullName>
    </recommendedName>
</protein>
<dbReference type="Proteomes" id="UP000007148">
    <property type="component" value="Unassembled WGS sequence"/>
</dbReference>
<dbReference type="eggNOG" id="KOG4476">
    <property type="taxonomic scope" value="Eukaryota"/>
</dbReference>
<keyword evidence="3" id="KW-1185">Reference proteome</keyword>
<dbReference type="PANTHER" id="PTHR28027">
    <property type="entry name" value="TRANSCRIPTIONAL REGULATOR MIT1"/>
    <property type="match status" value="1"/>
</dbReference>
<evidence type="ECO:0000256" key="1">
    <source>
        <dbReference type="SAM" id="MobiDB-lite"/>
    </source>
</evidence>
<feature type="region of interest" description="Disordered" evidence="1">
    <location>
        <begin position="116"/>
        <end position="180"/>
    </location>
</feature>
<dbReference type="PANTHER" id="PTHR28027:SF1">
    <property type="entry name" value="CAMP INDEPENDENT REGULATORY PROTEIN (AFU_ORTHOLOGUE AFUA_3G09640)"/>
    <property type="match status" value="1"/>
</dbReference>
<dbReference type="HOGENOM" id="CLU_028895_2_1_1"/>
<dbReference type="InParanoid" id="G4TC12"/>
<evidence type="ECO:0008006" key="4">
    <source>
        <dbReference type="Google" id="ProtNLM"/>
    </source>
</evidence>
<gene>
    <name evidence="2" type="ORF">PIIN_02706</name>
</gene>
<proteinExistence type="predicted"/>
<evidence type="ECO:0000313" key="2">
    <source>
        <dbReference type="EMBL" id="CCA68845.1"/>
    </source>
</evidence>
<comment type="caution">
    <text evidence="2">The sequence shown here is derived from an EMBL/GenBank/DDBJ whole genome shotgun (WGS) entry which is preliminary data.</text>
</comment>
<dbReference type="InterPro" id="IPR018608">
    <property type="entry name" value="Gti1/Pac2"/>
</dbReference>
<dbReference type="EMBL" id="CAFZ01000041">
    <property type="protein sequence ID" value="CCA68845.1"/>
    <property type="molecule type" value="Genomic_DNA"/>
</dbReference>
<feature type="compositionally biased region" description="Low complexity" evidence="1">
    <location>
        <begin position="128"/>
        <end position="167"/>
    </location>
</feature>